<dbReference type="InterPro" id="IPR049945">
    <property type="entry name" value="AAA_22"/>
</dbReference>
<dbReference type="EMBL" id="BAUV01000088">
    <property type="protein sequence ID" value="GAE37582.1"/>
    <property type="molecule type" value="Genomic_DNA"/>
</dbReference>
<evidence type="ECO:0000259" key="1">
    <source>
        <dbReference type="PROSITE" id="PS50994"/>
    </source>
</evidence>
<protein>
    <submittedName>
        <fullName evidence="2">HMG-I and HMG-Y</fullName>
    </submittedName>
</protein>
<proteinExistence type="predicted"/>
<feature type="domain" description="Integrase catalytic" evidence="1">
    <location>
        <begin position="227"/>
        <end position="443"/>
    </location>
</feature>
<dbReference type="InterPro" id="IPR012337">
    <property type="entry name" value="RNaseH-like_sf"/>
</dbReference>
<comment type="caution">
    <text evidence="2">The sequence shown here is derived from an EMBL/GenBank/DDBJ whole genome shotgun (WGS) entry which is preliminary data.</text>
</comment>
<organism evidence="2 3">
    <name type="scientific">Halalkalibacter akibai (strain ATCC 43226 / DSM 21942 / CIP 109018 / JCM 9157 / 1139)</name>
    <name type="common">Bacillus akibai</name>
    <dbReference type="NCBI Taxonomy" id="1236973"/>
    <lineage>
        <taxon>Bacteria</taxon>
        <taxon>Bacillati</taxon>
        <taxon>Bacillota</taxon>
        <taxon>Bacilli</taxon>
        <taxon>Bacillales</taxon>
        <taxon>Bacillaceae</taxon>
        <taxon>Halalkalibacter</taxon>
    </lineage>
</organism>
<dbReference type="Proteomes" id="UP000018896">
    <property type="component" value="Unassembled WGS sequence"/>
</dbReference>
<dbReference type="GO" id="GO:0016887">
    <property type="term" value="F:ATP hydrolysis activity"/>
    <property type="evidence" value="ECO:0007669"/>
    <property type="project" value="InterPro"/>
</dbReference>
<dbReference type="Gene3D" id="3.30.420.10">
    <property type="entry name" value="Ribonuclease H-like superfamily/Ribonuclease H"/>
    <property type="match status" value="1"/>
</dbReference>
<gene>
    <name evidence="2" type="ORF">JCM9157_4894</name>
</gene>
<dbReference type="STRING" id="1236973.JCM9157_4894"/>
<evidence type="ECO:0000313" key="2">
    <source>
        <dbReference type="EMBL" id="GAE37582.1"/>
    </source>
</evidence>
<reference evidence="2 3" key="1">
    <citation type="journal article" date="2014" name="Genome Announc.">
        <title>Draft Genome Sequences of Three Alkaliphilic Bacillus Strains, Bacillus wakoensis JCM 9140T, Bacillus akibai JCM 9157T, and Bacillus hemicellulosilyticus JCM 9152T.</title>
        <authorList>
            <person name="Yuki M."/>
            <person name="Oshima K."/>
            <person name="Suda W."/>
            <person name="Oshida Y."/>
            <person name="Kitamura K."/>
            <person name="Iida T."/>
            <person name="Hattori M."/>
            <person name="Ohkuma M."/>
        </authorList>
    </citation>
    <scope>NUCLEOTIDE SEQUENCE [LARGE SCALE GENOMIC DNA]</scope>
    <source>
        <strain evidence="2 3">JCM 9157</strain>
    </source>
</reference>
<dbReference type="GO" id="GO:0003676">
    <property type="term" value="F:nucleic acid binding"/>
    <property type="evidence" value="ECO:0007669"/>
    <property type="project" value="InterPro"/>
</dbReference>
<dbReference type="InterPro" id="IPR001584">
    <property type="entry name" value="Integrase_cat-core"/>
</dbReference>
<dbReference type="eggNOG" id="COG2801">
    <property type="taxonomic scope" value="Bacteria"/>
</dbReference>
<keyword evidence="3" id="KW-1185">Reference proteome</keyword>
<dbReference type="Gene3D" id="3.40.50.300">
    <property type="entry name" value="P-loop containing nucleotide triphosphate hydrolases"/>
    <property type="match status" value="1"/>
</dbReference>
<dbReference type="SUPFAM" id="SSF52540">
    <property type="entry name" value="P-loop containing nucleoside triphosphate hydrolases"/>
    <property type="match status" value="1"/>
</dbReference>
<dbReference type="PROSITE" id="PS50994">
    <property type="entry name" value="INTEGRASE"/>
    <property type="match status" value="1"/>
</dbReference>
<dbReference type="InterPro" id="IPR015378">
    <property type="entry name" value="Transposase-like_Mu_C"/>
</dbReference>
<accession>W4R0A0</accession>
<dbReference type="InterPro" id="IPR036397">
    <property type="entry name" value="RNaseH_sf"/>
</dbReference>
<dbReference type="Pfam" id="PF13401">
    <property type="entry name" value="AAA_22"/>
    <property type="match status" value="1"/>
</dbReference>
<name>W4R0A0_HALA3</name>
<evidence type="ECO:0000313" key="3">
    <source>
        <dbReference type="Proteomes" id="UP000018896"/>
    </source>
</evidence>
<sequence length="1195" mass="138623">MEYIIEGIEQKTITLETQMDENMTLAVMSKKGQEYQERAWEVIQMIAFPDNEPKIFIAKQRRLLIREASAKFNISERTVSRYLKQFWKNGKTKSALYGKFANCGAKGKERYYTTKLDSSGEVAIRGFVVTEETKKIFRWALNKYYYVKGKPTLKFAYEQMVKEYFSKDIKEKNGVVIPVIDDRVPTLEQFRYFYKKENNIKREISKRYGSKKYELNNRAVLGSSMSEVMGPGSKYQIDGTSFDVYLISEYDGSIIGRPCLYYVQDVFSRLVTGVYIGLETSWVSIMMAIANVAEDKVDYCKKYGIEITEEEWSVHHLPECILGDRGELFSKKAEAMISELGIRVENTTSYRGDLKGILERHFRTTNDYVKMIIPGTIDVDFRSRGARDYRLDAKLNLKQFTAIIIRCILYHNNQHYLKNYNREVMMIEDQVNAIPLDLWNWGIKNRSGRLKALDYEKVLLNMMPIKDCTVTYSGIKFMGMYYSCDTAHQEHWFQRARNNGSWKVTVSYDPRDVSKIYIREIGAKGYEPAYLLNHQSRYLGKSIEEIRFLNELEKQLYKEQQHSELQAKVELNVQIEEIVREAEMNVKPNENSNRKQISNIRNNRLFEKGEARNIEKFDLNEESQSSMNKNQVLEAKDSYFDDFDLLWNKQKEHQPMESRSYDRVNIVQAEYKEQVIFEYMGNPLTEALPNIMSREEVISSLSNYPNFNPCERELDSHYRLHLIQRIFQYYQPLPIHLDLESRISRLIRQGYINRNPLQRDFVRSFFQGREDIENNEITSFATDNSSGLTIVGTSGMGKTATTTKLFELLPQVIIHSNYRNQHFILSQIVWLKLECPYDGSIKGLCLNFLMEVDRLLNTNYYQKFGKSGRLSATALLPVVAQISRNCSIGFLAIDEIQHLSLARSGGAEKMLNFFVTLQNAIGIPVILIGTHKSLAILQSEFRQARRSSGTQGEVIWNQLKKDEPSWDLFLKGMWKYQWIKKPVELTGELNNAMFEVSQGIIDIAKKLFVSVQVRSITSGTETFTTRTIHEVFKEYFKIIQPMLIALRTNNMKKIAQYGDIAPVNIDQFISNEQSKIQLEETAKWIQYEEASNKQTLEKLKGEVVIRLSIIGIDKSEAQKAVDKCVDEGDVKKQLGDVVKKVFVFMTNGEVKSEKVTEEEFDLRLLVKEGMSDGLTAYRALKDKGYIKEDFLLGGD</sequence>
<dbReference type="InterPro" id="IPR027417">
    <property type="entry name" value="P-loop_NTPase"/>
</dbReference>
<dbReference type="SUPFAM" id="SSF53098">
    <property type="entry name" value="Ribonuclease H-like"/>
    <property type="match status" value="1"/>
</dbReference>
<dbReference type="eggNOG" id="COG2842">
    <property type="taxonomic scope" value="Bacteria"/>
</dbReference>
<dbReference type="GO" id="GO:0015074">
    <property type="term" value="P:DNA integration"/>
    <property type="evidence" value="ECO:0007669"/>
    <property type="project" value="InterPro"/>
</dbReference>
<dbReference type="Pfam" id="PF09299">
    <property type="entry name" value="Mu-transpos_C"/>
    <property type="match status" value="1"/>
</dbReference>
<dbReference type="AlphaFoldDB" id="W4R0A0"/>